<dbReference type="PANTHER" id="PTHR12203">
    <property type="entry name" value="KDEL LYS-ASP-GLU-LEU CONTAINING - RELATED"/>
    <property type="match status" value="1"/>
</dbReference>
<dbReference type="PANTHER" id="PTHR12203:SF35">
    <property type="entry name" value="PROTEIN O-GLUCOSYLTRANSFERASE 1"/>
    <property type="match status" value="1"/>
</dbReference>
<keyword evidence="5" id="KW-0808">Transferase</keyword>
<dbReference type="SMART" id="SM00672">
    <property type="entry name" value="CAP10"/>
    <property type="match status" value="1"/>
</dbReference>
<dbReference type="InterPro" id="IPR051091">
    <property type="entry name" value="O-Glucosyltr/Glycosyltrsf_90"/>
</dbReference>
<organism evidence="7">
    <name type="scientific">Cyprideis torosa</name>
    <dbReference type="NCBI Taxonomy" id="163714"/>
    <lineage>
        <taxon>Eukaryota</taxon>
        <taxon>Metazoa</taxon>
        <taxon>Ecdysozoa</taxon>
        <taxon>Arthropoda</taxon>
        <taxon>Crustacea</taxon>
        <taxon>Oligostraca</taxon>
        <taxon>Ostracoda</taxon>
        <taxon>Podocopa</taxon>
        <taxon>Podocopida</taxon>
        <taxon>Cytherocopina</taxon>
        <taxon>Cytheroidea</taxon>
        <taxon>Cytherideidae</taxon>
        <taxon>Cyprideis</taxon>
    </lineage>
</organism>
<dbReference type="GO" id="GO:0035251">
    <property type="term" value="F:UDP-glucosyltransferase activity"/>
    <property type="evidence" value="ECO:0007669"/>
    <property type="project" value="TreeGrafter"/>
</dbReference>
<name>A0A7R8WH38_9CRUS</name>
<dbReference type="GO" id="GO:0035252">
    <property type="term" value="F:UDP-xylosyltransferase activity"/>
    <property type="evidence" value="ECO:0007669"/>
    <property type="project" value="TreeGrafter"/>
</dbReference>
<accession>A0A7R8WH38</accession>
<evidence type="ECO:0000256" key="1">
    <source>
        <dbReference type="ARBA" id="ARBA00004319"/>
    </source>
</evidence>
<dbReference type="EMBL" id="OB663621">
    <property type="protein sequence ID" value="CAD7231543.1"/>
    <property type="molecule type" value="Genomic_DNA"/>
</dbReference>
<dbReference type="InterPro" id="IPR006598">
    <property type="entry name" value="CAP10"/>
</dbReference>
<comment type="similarity">
    <text evidence="3">Belongs to the glycosyltransferase 90 family.</text>
</comment>
<evidence type="ECO:0000256" key="6">
    <source>
        <dbReference type="ARBA" id="ARBA00045690"/>
    </source>
</evidence>
<comment type="subcellular location">
    <subcellularLocation>
        <location evidence="1">Endoplasmic reticulum lumen</location>
    </subcellularLocation>
</comment>
<dbReference type="GO" id="GO:0006493">
    <property type="term" value="P:protein O-linked glycosylation"/>
    <property type="evidence" value="ECO:0007669"/>
    <property type="project" value="TreeGrafter"/>
</dbReference>
<reference evidence="7" key="1">
    <citation type="submission" date="2020-11" db="EMBL/GenBank/DDBJ databases">
        <authorList>
            <person name="Tran Van P."/>
        </authorList>
    </citation>
    <scope>NUCLEOTIDE SEQUENCE</scope>
</reference>
<proteinExistence type="inferred from homology"/>
<evidence type="ECO:0000256" key="4">
    <source>
        <dbReference type="ARBA" id="ARBA00022676"/>
    </source>
</evidence>
<comment type="pathway">
    <text evidence="2">Protein modification; protein glycosylation.</text>
</comment>
<evidence type="ECO:0000256" key="3">
    <source>
        <dbReference type="ARBA" id="ARBA00010118"/>
    </source>
</evidence>
<keyword evidence="4" id="KW-0328">Glycosyltransferase</keyword>
<gene>
    <name evidence="7" type="ORF">CTOB1V02_LOCUS9390</name>
</gene>
<evidence type="ECO:0000313" key="7">
    <source>
        <dbReference type="EMBL" id="CAD7231543.1"/>
    </source>
</evidence>
<sequence length="204" mass="24222">MHMNINGSLENYQQVELKTKDASFRFFRGSRTTGVRDSLVLLSRSEPELVDAQYTKNQAWKSEKDTLGRPPAPEVSFEHHCQYKYLFNFRGVAASFRFRHLFLCGSLVIHVGQEWIEFFYGALKPWVHYIPLKENPTEREIKDMLNYVRNHDEEARAIAEQGRRFILEHLRMEDVQEYWRRLLVAYAPLLKYSVARNETYKLIS</sequence>
<evidence type="ECO:0000256" key="5">
    <source>
        <dbReference type="ARBA" id="ARBA00022679"/>
    </source>
</evidence>
<dbReference type="AlphaFoldDB" id="A0A7R8WH38"/>
<dbReference type="GO" id="GO:0045747">
    <property type="term" value="P:positive regulation of Notch signaling pathway"/>
    <property type="evidence" value="ECO:0007669"/>
    <property type="project" value="TreeGrafter"/>
</dbReference>
<dbReference type="Pfam" id="PF05686">
    <property type="entry name" value="Glyco_transf_90"/>
    <property type="match status" value="1"/>
</dbReference>
<dbReference type="GO" id="GO:0005788">
    <property type="term" value="C:endoplasmic reticulum lumen"/>
    <property type="evidence" value="ECO:0007669"/>
    <property type="project" value="UniProtKB-SubCell"/>
</dbReference>
<evidence type="ECO:0000256" key="2">
    <source>
        <dbReference type="ARBA" id="ARBA00004922"/>
    </source>
</evidence>
<dbReference type="OrthoDB" id="202415at2759"/>
<protein>
    <submittedName>
        <fullName evidence="7">Uncharacterized protein</fullName>
    </submittedName>
</protein>
<comment type="function">
    <text evidence="6">Protein O-glucosyltransferase. Catalyzes the reaction that attaches glucose through an O-glycosidic linkage to a conserved serine residue found in the consensus sequence C-X-S-X-[PA]-C in epidermal growth factor-like repeats. Regulates Notch signaling by glucosylating Notch in the ER, glucosylation is required for the correct folding and cleavage of Notch.</text>
</comment>